<dbReference type="Pfam" id="PF13155">
    <property type="entry name" value="Toprim_2"/>
    <property type="match status" value="1"/>
</dbReference>
<sequence length="312" mass="34306">MDEELDDFKTHINLSEYAAAQGYVLDRRASSKNSVVMRTRAGEKIVIARAEDRHWIYFSVQNDLDNGSIIDFVQKRRNCSLGGVRQELRPWLGGARHVVRPQPDLFAREIARISRDRARVLLELARMKPLLFHRYLEERGLPASFLNSPRFAGKLKVDSRSNAIFPHADQEGPCGYEVKNRGFTGFASGGEKGLWFSAANSTDTALVIAESGIDALSHAVLHPDDTARYASTGGSLNPTQPELLRSAIGRMGPGSRIVIATDNDPGGHALADRIEALARETGREDFVICRDQPGEGQDWNDVLRAGGGPTSA</sequence>
<protein>
    <recommendedName>
        <fullName evidence="1">DUF3991 domain-containing protein</fullName>
    </recommendedName>
</protein>
<evidence type="ECO:0000259" key="1">
    <source>
        <dbReference type="Pfam" id="PF13154"/>
    </source>
</evidence>
<accession>A0A1H3BVU0</accession>
<keyword evidence="3" id="KW-1185">Reference proteome</keyword>
<dbReference type="Gene3D" id="3.40.1360.10">
    <property type="match status" value="1"/>
</dbReference>
<evidence type="ECO:0000313" key="2">
    <source>
        <dbReference type="EMBL" id="SDX45289.1"/>
    </source>
</evidence>
<dbReference type="RefSeq" id="WP_093036883.1">
    <property type="nucleotide sequence ID" value="NZ_FNNZ01000027.1"/>
</dbReference>
<reference evidence="3" key="1">
    <citation type="submission" date="2016-10" db="EMBL/GenBank/DDBJ databases">
        <authorList>
            <person name="Varghese N."/>
            <person name="Submissions S."/>
        </authorList>
    </citation>
    <scope>NUCLEOTIDE SEQUENCE [LARGE SCALE GENOMIC DNA]</scope>
    <source>
        <strain evidence="3">DSM 217</strain>
    </source>
</reference>
<dbReference type="OrthoDB" id="5757175at2"/>
<organism evidence="2 3">
    <name type="scientific">Thiocapsa roseopersicina</name>
    <dbReference type="NCBI Taxonomy" id="1058"/>
    <lineage>
        <taxon>Bacteria</taxon>
        <taxon>Pseudomonadati</taxon>
        <taxon>Pseudomonadota</taxon>
        <taxon>Gammaproteobacteria</taxon>
        <taxon>Chromatiales</taxon>
        <taxon>Chromatiaceae</taxon>
        <taxon>Thiocapsa</taxon>
    </lineage>
</organism>
<feature type="domain" description="DUF3991" evidence="1">
    <location>
        <begin position="134"/>
        <end position="201"/>
    </location>
</feature>
<gene>
    <name evidence="2" type="ORF">SAMN05421783_12713</name>
</gene>
<dbReference type="Proteomes" id="UP000198816">
    <property type="component" value="Unassembled WGS sequence"/>
</dbReference>
<name>A0A1H3BVU0_THIRO</name>
<dbReference type="EMBL" id="FNNZ01000027">
    <property type="protein sequence ID" value="SDX45289.1"/>
    <property type="molecule type" value="Genomic_DNA"/>
</dbReference>
<dbReference type="Pfam" id="PF13154">
    <property type="entry name" value="DUF3991"/>
    <property type="match status" value="1"/>
</dbReference>
<dbReference type="AlphaFoldDB" id="A0A1H3BVU0"/>
<dbReference type="CDD" id="cd00188">
    <property type="entry name" value="TOPRIM"/>
    <property type="match status" value="1"/>
</dbReference>
<evidence type="ECO:0000313" key="3">
    <source>
        <dbReference type="Proteomes" id="UP000198816"/>
    </source>
</evidence>
<proteinExistence type="predicted"/>
<dbReference type="InterPro" id="IPR025054">
    <property type="entry name" value="DUF3991"/>
</dbReference>